<organism evidence="1">
    <name type="scientific">Anguilla anguilla</name>
    <name type="common">European freshwater eel</name>
    <name type="synonym">Muraena anguilla</name>
    <dbReference type="NCBI Taxonomy" id="7936"/>
    <lineage>
        <taxon>Eukaryota</taxon>
        <taxon>Metazoa</taxon>
        <taxon>Chordata</taxon>
        <taxon>Craniata</taxon>
        <taxon>Vertebrata</taxon>
        <taxon>Euteleostomi</taxon>
        <taxon>Actinopterygii</taxon>
        <taxon>Neopterygii</taxon>
        <taxon>Teleostei</taxon>
        <taxon>Anguilliformes</taxon>
        <taxon>Anguillidae</taxon>
        <taxon>Anguilla</taxon>
    </lineage>
</organism>
<name>A0A0E9XVC0_ANGAN</name>
<protein>
    <submittedName>
        <fullName evidence="1">Uncharacterized protein</fullName>
    </submittedName>
</protein>
<reference evidence="1" key="2">
    <citation type="journal article" date="2015" name="Fish Shellfish Immunol.">
        <title>Early steps in the European eel (Anguilla anguilla)-Vibrio vulnificus interaction in the gills: Role of the RtxA13 toxin.</title>
        <authorList>
            <person name="Callol A."/>
            <person name="Pajuelo D."/>
            <person name="Ebbesson L."/>
            <person name="Teles M."/>
            <person name="MacKenzie S."/>
            <person name="Amaro C."/>
        </authorList>
    </citation>
    <scope>NUCLEOTIDE SEQUENCE</scope>
</reference>
<evidence type="ECO:0000313" key="1">
    <source>
        <dbReference type="EMBL" id="JAI05649.1"/>
    </source>
</evidence>
<dbReference type="AlphaFoldDB" id="A0A0E9XVC0"/>
<dbReference type="EMBL" id="GBXM01002929">
    <property type="protein sequence ID" value="JAI05649.1"/>
    <property type="molecule type" value="Transcribed_RNA"/>
</dbReference>
<sequence length="118" mass="13246">MKLQQWSHSANHHSSFHTRAPAHKNCCSFNIAPCWQLAVLTHTAPSKFTVELLMGVIFVIEQNEQLFSLDLGWPRTLFSAEIECPYGGKNIGNLPREPMAEETSGMAKKNTSINIYSL</sequence>
<proteinExistence type="predicted"/>
<reference evidence="1" key="1">
    <citation type="submission" date="2014-11" db="EMBL/GenBank/DDBJ databases">
        <authorList>
            <person name="Amaro Gonzalez C."/>
        </authorList>
    </citation>
    <scope>NUCLEOTIDE SEQUENCE</scope>
</reference>
<accession>A0A0E9XVC0</accession>